<feature type="region of interest" description="Disordered" evidence="1">
    <location>
        <begin position="1"/>
        <end position="20"/>
    </location>
</feature>
<name>A0A7N0R8T0_KALFE</name>
<organism evidence="2 3">
    <name type="scientific">Kalanchoe fedtschenkoi</name>
    <name type="common">Lavender scallops</name>
    <name type="synonym">South American air plant</name>
    <dbReference type="NCBI Taxonomy" id="63787"/>
    <lineage>
        <taxon>Eukaryota</taxon>
        <taxon>Viridiplantae</taxon>
        <taxon>Streptophyta</taxon>
        <taxon>Embryophyta</taxon>
        <taxon>Tracheophyta</taxon>
        <taxon>Spermatophyta</taxon>
        <taxon>Magnoliopsida</taxon>
        <taxon>eudicotyledons</taxon>
        <taxon>Gunneridae</taxon>
        <taxon>Pentapetalae</taxon>
        <taxon>Saxifragales</taxon>
        <taxon>Crassulaceae</taxon>
        <taxon>Kalanchoe</taxon>
    </lineage>
</organism>
<dbReference type="AlphaFoldDB" id="A0A7N0R8T0"/>
<sequence length="89" mass="10562">MDHPHFHQKSNLTKCNRIDRRRKFEPSQVEMDGLVKMVKSKLKGLKRHKRYTVMERSTSFQKEIHSRNARNLIDRTLAVADKQGKRCVS</sequence>
<dbReference type="Gramene" id="Kaladp0001s0242.1.v1.1">
    <property type="protein sequence ID" value="Kaladp0001s0242.1.v1.1.CDS.1"/>
    <property type="gene ID" value="Kaladp0001s0242.v1.1"/>
</dbReference>
<dbReference type="PANTHER" id="PTHR34563:SF6">
    <property type="entry name" value="OS08G0416800 PROTEIN"/>
    <property type="match status" value="1"/>
</dbReference>
<evidence type="ECO:0000313" key="2">
    <source>
        <dbReference type="EnsemblPlants" id="Kaladp0001s0242.1.v1.1.CDS.1"/>
    </source>
</evidence>
<protein>
    <submittedName>
        <fullName evidence="2">Uncharacterized protein</fullName>
    </submittedName>
</protein>
<reference evidence="2" key="1">
    <citation type="submission" date="2021-01" db="UniProtKB">
        <authorList>
            <consortium name="EnsemblPlants"/>
        </authorList>
    </citation>
    <scope>IDENTIFICATION</scope>
</reference>
<dbReference type="EnsemblPlants" id="Kaladp0001s0242.1.v1.1">
    <property type="protein sequence ID" value="Kaladp0001s0242.1.v1.1.CDS.1"/>
    <property type="gene ID" value="Kaladp0001s0242.v1.1"/>
</dbReference>
<dbReference type="Proteomes" id="UP000594263">
    <property type="component" value="Unplaced"/>
</dbReference>
<keyword evidence="3" id="KW-1185">Reference proteome</keyword>
<accession>A0A7N0R8T0</accession>
<evidence type="ECO:0000256" key="1">
    <source>
        <dbReference type="SAM" id="MobiDB-lite"/>
    </source>
</evidence>
<dbReference type="PANTHER" id="PTHR34563">
    <property type="entry name" value="BNACNNG33880D PROTEIN"/>
    <property type="match status" value="1"/>
</dbReference>
<proteinExistence type="predicted"/>
<evidence type="ECO:0000313" key="3">
    <source>
        <dbReference type="Proteomes" id="UP000594263"/>
    </source>
</evidence>